<dbReference type="STRING" id="1302659.I858_014435"/>
<sequence>MNKIVMVLYGLSFMVTIAVFYVMNDLTAPLLNTDYRGGNGNPALFFPVVLMPFIFYFLYGTIELSMRIANKWLGHKKTIIVISLSLIYAICTALWTIRAAGKFRTYIVDTKDEYSNPAEFALLNVFSNDIFFNPFTFLGVVAICFVVGAVWSLERNRGTSV</sequence>
<keyword evidence="1" id="KW-1133">Transmembrane helix</keyword>
<dbReference type="Proteomes" id="UP000053354">
    <property type="component" value="Chromosome"/>
</dbReference>
<keyword evidence="1" id="KW-0812">Transmembrane</keyword>
<dbReference type="EMBL" id="CP016540">
    <property type="protein sequence ID" value="ANU28186.1"/>
    <property type="molecule type" value="Genomic_DNA"/>
</dbReference>
<protein>
    <submittedName>
        <fullName evidence="2">Uncharacterized protein</fullName>
    </submittedName>
</protein>
<accession>A0A1B1S4S4</accession>
<reference evidence="2" key="1">
    <citation type="submission" date="2016-10" db="EMBL/GenBank/DDBJ databases">
        <authorList>
            <person name="See-Too W.S."/>
        </authorList>
    </citation>
    <scope>NUCLEOTIDE SEQUENCE</scope>
    <source>
        <strain evidence="2">L10.15</strain>
    </source>
</reference>
<feature type="transmembrane region" description="Helical" evidence="1">
    <location>
        <begin position="7"/>
        <end position="24"/>
    </location>
</feature>
<evidence type="ECO:0000313" key="3">
    <source>
        <dbReference type="Proteomes" id="UP000053354"/>
    </source>
</evidence>
<feature type="transmembrane region" description="Helical" evidence="1">
    <location>
        <begin position="44"/>
        <end position="66"/>
    </location>
</feature>
<dbReference type="KEGG" id="pll:I858_014435"/>
<evidence type="ECO:0000256" key="1">
    <source>
        <dbReference type="SAM" id="Phobius"/>
    </source>
</evidence>
<feature type="transmembrane region" description="Helical" evidence="1">
    <location>
        <begin position="130"/>
        <end position="153"/>
    </location>
</feature>
<keyword evidence="1" id="KW-0472">Membrane</keyword>
<dbReference type="AlphaFoldDB" id="A0A1B1S4S4"/>
<gene>
    <name evidence="2" type="ORF">I858_014435</name>
</gene>
<dbReference type="RefSeq" id="WP_065524554.1">
    <property type="nucleotide sequence ID" value="NZ_CP016540.2"/>
</dbReference>
<feature type="transmembrane region" description="Helical" evidence="1">
    <location>
        <begin position="78"/>
        <end position="97"/>
    </location>
</feature>
<name>A0A1B1S4S4_9BACL</name>
<dbReference type="OrthoDB" id="2739887at2"/>
<keyword evidence="3" id="KW-1185">Reference proteome</keyword>
<proteinExistence type="predicted"/>
<evidence type="ECO:0000313" key="2">
    <source>
        <dbReference type="EMBL" id="ANU28186.1"/>
    </source>
</evidence>
<organism evidence="2 3">
    <name type="scientific">Planococcus versutus</name>
    <dbReference type="NCBI Taxonomy" id="1302659"/>
    <lineage>
        <taxon>Bacteria</taxon>
        <taxon>Bacillati</taxon>
        <taxon>Bacillota</taxon>
        <taxon>Bacilli</taxon>
        <taxon>Bacillales</taxon>
        <taxon>Caryophanaceae</taxon>
        <taxon>Planococcus</taxon>
    </lineage>
</organism>